<evidence type="ECO:0000256" key="1">
    <source>
        <dbReference type="ARBA" id="ARBA00004123"/>
    </source>
</evidence>
<gene>
    <name evidence="6" type="primary">Cnig_chr_III.g11485</name>
    <name evidence="6" type="ORF">B9Z55_011485</name>
</gene>
<evidence type="ECO:0000313" key="6">
    <source>
        <dbReference type="EMBL" id="PIC39977.1"/>
    </source>
</evidence>
<dbReference type="Gene3D" id="1.10.10.60">
    <property type="entry name" value="Homeodomain-like"/>
    <property type="match status" value="1"/>
</dbReference>
<keyword evidence="7" id="KW-1185">Reference proteome</keyword>
<proteinExistence type="predicted"/>
<dbReference type="Proteomes" id="UP000230233">
    <property type="component" value="Chromosome III"/>
</dbReference>
<evidence type="ECO:0000313" key="7">
    <source>
        <dbReference type="Proteomes" id="UP000230233"/>
    </source>
</evidence>
<accession>A0A2G5UKB8</accession>
<evidence type="ECO:0000256" key="3">
    <source>
        <dbReference type="RuleBase" id="RU000682"/>
    </source>
</evidence>
<dbReference type="GO" id="GO:0003677">
    <property type="term" value="F:DNA binding"/>
    <property type="evidence" value="ECO:0007669"/>
    <property type="project" value="UniProtKB-UniRule"/>
</dbReference>
<comment type="subcellular location">
    <subcellularLocation>
        <location evidence="1 2 3">Nucleus</location>
    </subcellularLocation>
</comment>
<dbReference type="GO" id="GO:0005634">
    <property type="term" value="C:nucleus"/>
    <property type="evidence" value="ECO:0007669"/>
    <property type="project" value="UniProtKB-SubCell"/>
</dbReference>
<evidence type="ECO:0000256" key="2">
    <source>
        <dbReference type="PROSITE-ProRule" id="PRU00108"/>
    </source>
</evidence>
<feature type="DNA-binding region" description="Homeobox" evidence="2">
    <location>
        <begin position="67"/>
        <end position="103"/>
    </location>
</feature>
<feature type="compositionally biased region" description="Polar residues" evidence="4">
    <location>
        <begin position="14"/>
        <end position="23"/>
    </location>
</feature>
<comment type="caution">
    <text evidence="6">The sequence shown here is derived from an EMBL/GenBank/DDBJ whole genome shotgun (WGS) entry which is preliminary data.</text>
</comment>
<feature type="domain" description="Homeobox" evidence="5">
    <location>
        <begin position="65"/>
        <end position="102"/>
    </location>
</feature>
<dbReference type="CDD" id="cd00086">
    <property type="entry name" value="homeodomain"/>
    <property type="match status" value="1"/>
</dbReference>
<dbReference type="PROSITE" id="PS50071">
    <property type="entry name" value="HOMEOBOX_2"/>
    <property type="match status" value="1"/>
</dbReference>
<dbReference type="InterPro" id="IPR001356">
    <property type="entry name" value="HD"/>
</dbReference>
<dbReference type="Pfam" id="PF00046">
    <property type="entry name" value="Homeodomain"/>
    <property type="match status" value="1"/>
</dbReference>
<evidence type="ECO:0000256" key="4">
    <source>
        <dbReference type="SAM" id="MobiDB-lite"/>
    </source>
</evidence>
<dbReference type="EMBL" id="PDUG01000003">
    <property type="protein sequence ID" value="PIC39977.1"/>
    <property type="molecule type" value="Genomic_DNA"/>
</dbReference>
<sequence length="106" mass="11828">MGPLLARLTGGDGNQNSGTSRSTIQEHIRGPPMPAQTRNQNSETGDIRENSLRAELENSPLIRNLSTQQIQALEQKFATNRYLTCEMRAELARRINLTDTQVCNMS</sequence>
<keyword evidence="2 3" id="KW-0371">Homeobox</keyword>
<reference evidence="7" key="1">
    <citation type="submission" date="2017-10" db="EMBL/GenBank/DDBJ databases">
        <title>Rapid genome shrinkage in a self-fertile nematode reveals novel sperm competition proteins.</title>
        <authorList>
            <person name="Yin D."/>
            <person name="Schwarz E.M."/>
            <person name="Thomas C.G."/>
            <person name="Felde R.L."/>
            <person name="Korf I.F."/>
            <person name="Cutter A.D."/>
            <person name="Schartner C.M."/>
            <person name="Ralston E.J."/>
            <person name="Meyer B.J."/>
            <person name="Haag E.S."/>
        </authorList>
    </citation>
    <scope>NUCLEOTIDE SEQUENCE [LARGE SCALE GENOMIC DNA]</scope>
    <source>
        <strain evidence="7">JU1422</strain>
    </source>
</reference>
<dbReference type="AlphaFoldDB" id="A0A2G5UKB8"/>
<protein>
    <recommendedName>
        <fullName evidence="5">Homeobox domain-containing protein</fullName>
    </recommendedName>
</protein>
<dbReference type="SUPFAM" id="SSF46689">
    <property type="entry name" value="Homeodomain-like"/>
    <property type="match status" value="1"/>
</dbReference>
<dbReference type="SMART" id="SM00389">
    <property type="entry name" value="HOX"/>
    <property type="match status" value="1"/>
</dbReference>
<keyword evidence="2 3" id="KW-0238">DNA-binding</keyword>
<organism evidence="6 7">
    <name type="scientific">Caenorhabditis nigoni</name>
    <dbReference type="NCBI Taxonomy" id="1611254"/>
    <lineage>
        <taxon>Eukaryota</taxon>
        <taxon>Metazoa</taxon>
        <taxon>Ecdysozoa</taxon>
        <taxon>Nematoda</taxon>
        <taxon>Chromadorea</taxon>
        <taxon>Rhabditida</taxon>
        <taxon>Rhabditina</taxon>
        <taxon>Rhabditomorpha</taxon>
        <taxon>Rhabditoidea</taxon>
        <taxon>Rhabditidae</taxon>
        <taxon>Peloderinae</taxon>
        <taxon>Caenorhabditis</taxon>
    </lineage>
</organism>
<evidence type="ECO:0000259" key="5">
    <source>
        <dbReference type="PROSITE" id="PS50071"/>
    </source>
</evidence>
<dbReference type="InterPro" id="IPR009057">
    <property type="entry name" value="Homeodomain-like_sf"/>
</dbReference>
<feature type="region of interest" description="Disordered" evidence="4">
    <location>
        <begin position="1"/>
        <end position="52"/>
    </location>
</feature>
<keyword evidence="2 3" id="KW-0539">Nucleus</keyword>
<name>A0A2G5UKB8_9PELO</name>